<protein>
    <submittedName>
        <fullName evidence="10">Alg9-like mannosyltransferase family protein</fullName>
    </submittedName>
</protein>
<proteinExistence type="predicted"/>
<gene>
    <name evidence="10" type="ORF">CD178_01045</name>
</gene>
<keyword evidence="6" id="KW-0256">Endoplasmic reticulum</keyword>
<comment type="subcellular location">
    <subcellularLocation>
        <location evidence="1">Endomembrane system</location>
        <topology evidence="1">Multi-pass membrane protein</topology>
    </subcellularLocation>
    <subcellularLocation>
        <location evidence="2">Endoplasmic reticulum membrane</location>
    </subcellularLocation>
</comment>
<evidence type="ECO:0000256" key="9">
    <source>
        <dbReference type="SAM" id="Phobius"/>
    </source>
</evidence>
<reference evidence="10 11" key="1">
    <citation type="submission" date="2017-08" db="EMBL/GenBank/DDBJ databases">
        <title>Complete genome sequence of Gluconacetobacter saccharivorans CV1 isolated from Fermented Vinegar.</title>
        <authorList>
            <person name="Kim S.-Y."/>
        </authorList>
    </citation>
    <scope>NUCLEOTIDE SEQUENCE [LARGE SCALE GENOMIC DNA]</scope>
    <source>
        <strain evidence="10 11">CV1</strain>
    </source>
</reference>
<keyword evidence="8 9" id="KW-0472">Membrane</keyword>
<feature type="transmembrane region" description="Helical" evidence="9">
    <location>
        <begin position="310"/>
        <end position="331"/>
    </location>
</feature>
<feature type="transmembrane region" description="Helical" evidence="9">
    <location>
        <begin position="337"/>
        <end position="356"/>
    </location>
</feature>
<evidence type="ECO:0000256" key="3">
    <source>
        <dbReference type="ARBA" id="ARBA00022676"/>
    </source>
</evidence>
<dbReference type="Proteomes" id="UP000264120">
    <property type="component" value="Chromosome"/>
</dbReference>
<evidence type="ECO:0000256" key="8">
    <source>
        <dbReference type="ARBA" id="ARBA00023136"/>
    </source>
</evidence>
<feature type="transmembrane region" description="Helical" evidence="9">
    <location>
        <begin position="113"/>
        <end position="133"/>
    </location>
</feature>
<feature type="transmembrane region" description="Helical" evidence="9">
    <location>
        <begin position="286"/>
        <end position="303"/>
    </location>
</feature>
<dbReference type="InterPro" id="IPR005599">
    <property type="entry name" value="GPI_mannosylTrfase"/>
</dbReference>
<keyword evidence="3 10" id="KW-0328">Glycosyltransferase</keyword>
<evidence type="ECO:0000256" key="7">
    <source>
        <dbReference type="ARBA" id="ARBA00022989"/>
    </source>
</evidence>
<keyword evidence="7 9" id="KW-1133">Transmembrane helix</keyword>
<dbReference type="PANTHER" id="PTHR22760">
    <property type="entry name" value="GLYCOSYLTRANSFERASE"/>
    <property type="match status" value="1"/>
</dbReference>
<keyword evidence="4 10" id="KW-0808">Transferase</keyword>
<evidence type="ECO:0000313" key="11">
    <source>
        <dbReference type="Proteomes" id="UP000264120"/>
    </source>
</evidence>
<evidence type="ECO:0000256" key="2">
    <source>
        <dbReference type="ARBA" id="ARBA00004586"/>
    </source>
</evidence>
<dbReference type="GO" id="GO:0012505">
    <property type="term" value="C:endomembrane system"/>
    <property type="evidence" value="ECO:0007669"/>
    <property type="project" value="UniProtKB-SubCell"/>
</dbReference>
<dbReference type="Pfam" id="PF03901">
    <property type="entry name" value="Glyco_transf_22"/>
    <property type="match status" value="1"/>
</dbReference>
<feature type="transmembrane region" description="Helical" evidence="9">
    <location>
        <begin position="84"/>
        <end position="106"/>
    </location>
</feature>
<evidence type="ECO:0000256" key="6">
    <source>
        <dbReference type="ARBA" id="ARBA00022824"/>
    </source>
</evidence>
<dbReference type="RefSeq" id="WP_102325013.1">
    <property type="nucleotide sequence ID" value="NZ_NKCY01000003.1"/>
</dbReference>
<name>A0A347WAE9_9PROT</name>
<feature type="transmembrane region" description="Helical" evidence="9">
    <location>
        <begin position="211"/>
        <end position="236"/>
    </location>
</feature>
<dbReference type="AlphaFoldDB" id="A0A347WAE9"/>
<dbReference type="EMBL" id="CP023036">
    <property type="protein sequence ID" value="AXY21842.1"/>
    <property type="molecule type" value="Genomic_DNA"/>
</dbReference>
<accession>A0A347WAE9</accession>
<evidence type="ECO:0000256" key="5">
    <source>
        <dbReference type="ARBA" id="ARBA00022692"/>
    </source>
</evidence>
<feature type="transmembrane region" description="Helical" evidence="9">
    <location>
        <begin position="171"/>
        <end position="199"/>
    </location>
</feature>
<dbReference type="GO" id="GO:0000030">
    <property type="term" value="F:mannosyltransferase activity"/>
    <property type="evidence" value="ECO:0007669"/>
    <property type="project" value="TreeGrafter"/>
</dbReference>
<keyword evidence="5 9" id="KW-0812">Transmembrane</keyword>
<organism evidence="10 11">
    <name type="scientific">Komagataeibacter saccharivorans</name>
    <dbReference type="NCBI Taxonomy" id="265959"/>
    <lineage>
        <taxon>Bacteria</taxon>
        <taxon>Pseudomonadati</taxon>
        <taxon>Pseudomonadota</taxon>
        <taxon>Alphaproteobacteria</taxon>
        <taxon>Acetobacterales</taxon>
        <taxon>Acetobacteraceae</taxon>
        <taxon>Komagataeibacter</taxon>
    </lineage>
</organism>
<evidence type="ECO:0000256" key="1">
    <source>
        <dbReference type="ARBA" id="ARBA00004127"/>
    </source>
</evidence>
<evidence type="ECO:0000256" key="4">
    <source>
        <dbReference type="ARBA" id="ARBA00022679"/>
    </source>
</evidence>
<feature type="transmembrane region" description="Helical" evidence="9">
    <location>
        <begin position="257"/>
        <end position="280"/>
    </location>
</feature>
<keyword evidence="11" id="KW-1185">Reference proteome</keyword>
<evidence type="ECO:0000313" key="10">
    <source>
        <dbReference type="EMBL" id="AXY21842.1"/>
    </source>
</evidence>
<sequence length="488" mass="53957">MNVKNIIILCCIVGFLGRLTGSLAYAGGWRPDEIFQNLEPAHRLITGHGVVTWEWHAGIRNWVLPGIIVGIWDVTRLLGLGTPIVAVKLVFSLLSVSIIATFAALGGMRYGRVGALTCGLIAALWPDLLIGAERTAGEFQAGNTLALAIGLAMIGRQLCMQGYDSLKPYLACALLVGISAVFRFQLAPACGVVMLWLLFWIRKWSDRLLVLAASALPIIVLGVVDWITLGGFYASIINNFYVNIVKSVAQSYGVMPFYYYFGEILSYWRVVFPFVVYFFIKGLKDALMPATIAALIIFYHSLIAHKEISFIYAAMPLIVLVASLGLSSVLVTLRWQAMAGAMVVMASFCLMAGYPFTHHMNMASHMATLVHLASERKDACGIAIMAGPYEWGDAGGYSQFTKRDIPLYFYYDRSDLQGNEGHYNYVVSSRNYRLIAQPLGGIKCQGPFCLFRTAATCTSPSDYNQFEKTIYKVEALKAEERKFWSLLP</sequence>
<dbReference type="KEGG" id="ksc:CD178_01045"/>
<dbReference type="OrthoDB" id="5493835at2"/>